<accession>S9UL46</accession>
<dbReference type="GO" id="GO:0005682">
    <property type="term" value="C:U5 snRNP"/>
    <property type="evidence" value="ECO:0007669"/>
    <property type="project" value="TreeGrafter"/>
</dbReference>
<feature type="chain" id="PRO_5004571501" description="Pre-mRNA-splicing factor 18" evidence="1">
    <location>
        <begin position="23"/>
        <end position="142"/>
    </location>
</feature>
<dbReference type="EMBL" id="ATMH01012109">
    <property type="protein sequence ID" value="EPY15411.1"/>
    <property type="molecule type" value="Genomic_DNA"/>
</dbReference>
<dbReference type="AlphaFoldDB" id="S9UL46"/>
<dbReference type="GO" id="GO:0046540">
    <property type="term" value="C:U4/U6 x U5 tri-snRNP complex"/>
    <property type="evidence" value="ECO:0007669"/>
    <property type="project" value="TreeGrafter"/>
</dbReference>
<dbReference type="GO" id="GO:0071021">
    <property type="term" value="C:U2-type post-spliceosomal complex"/>
    <property type="evidence" value="ECO:0007669"/>
    <property type="project" value="TreeGrafter"/>
</dbReference>
<keyword evidence="3" id="KW-1185">Reference proteome</keyword>
<protein>
    <recommendedName>
        <fullName evidence="4">Pre-mRNA-splicing factor 18</fullName>
    </recommendedName>
</protein>
<sequence length="142" mass="15475">MKTHLQAMRLLALLVEDYFTLAATSSSADPAAVPLLVPAHIRDGLVAMLVGQLQQRRGLAGFRQAYVDLTHGNANWKLGLYSRGEVHRRGATDRVDRNDVVHLLQNEAAMLMLQAVLELGKVTAGPASWSQAEAESFFAPLV</sequence>
<dbReference type="SUPFAM" id="SSF47938">
    <property type="entry name" value="Functional domain of the splicing factor Prp18"/>
    <property type="match status" value="1"/>
</dbReference>
<dbReference type="InterPro" id="IPR039979">
    <property type="entry name" value="PRPF18"/>
</dbReference>
<gene>
    <name evidence="2" type="ORF">STCU_12047</name>
</gene>
<evidence type="ECO:0000313" key="3">
    <source>
        <dbReference type="Proteomes" id="UP000015354"/>
    </source>
</evidence>
<name>S9UL46_9TRYP</name>
<dbReference type="Gene3D" id="1.20.940.10">
    <property type="entry name" value="Functional domain of the splicing factor Prp18"/>
    <property type="match status" value="1"/>
</dbReference>
<dbReference type="PANTHER" id="PTHR13007">
    <property type="entry name" value="PRE-MRNA SPLICING FACTOR-RELATED"/>
    <property type="match status" value="1"/>
</dbReference>
<feature type="signal peptide" evidence="1">
    <location>
        <begin position="1"/>
        <end position="22"/>
    </location>
</feature>
<evidence type="ECO:0008006" key="4">
    <source>
        <dbReference type="Google" id="ProtNLM"/>
    </source>
</evidence>
<reference evidence="2 3" key="1">
    <citation type="journal article" date="2013" name="PLoS ONE">
        <title>Predicting the Proteins of Angomonas deanei, Strigomonas culicis and Their Respective Endosymbionts Reveals New Aspects of the Trypanosomatidae Family.</title>
        <authorList>
            <person name="Motta M.C."/>
            <person name="Martins A.C."/>
            <person name="de Souza S.S."/>
            <person name="Catta-Preta C.M."/>
            <person name="Silva R."/>
            <person name="Klein C.C."/>
            <person name="de Almeida L.G."/>
            <person name="de Lima Cunha O."/>
            <person name="Ciapina L.P."/>
            <person name="Brocchi M."/>
            <person name="Colabardini A.C."/>
            <person name="de Araujo Lima B."/>
            <person name="Machado C.R."/>
            <person name="de Almeida Soares C.M."/>
            <person name="Probst C.M."/>
            <person name="de Menezes C.B."/>
            <person name="Thompson C.E."/>
            <person name="Bartholomeu D.C."/>
            <person name="Gradia D.F."/>
            <person name="Pavoni D.P."/>
            <person name="Grisard E.C."/>
            <person name="Fantinatti-Garboggini F."/>
            <person name="Marchini F.K."/>
            <person name="Rodrigues-Luiz G.F."/>
            <person name="Wagner G."/>
            <person name="Goldman G.H."/>
            <person name="Fietto J.L."/>
            <person name="Elias M.C."/>
            <person name="Goldman M.H."/>
            <person name="Sagot M.F."/>
            <person name="Pereira M."/>
            <person name="Stoco P.H."/>
            <person name="de Mendonca-Neto R.P."/>
            <person name="Teixeira S.M."/>
            <person name="Maciel T.E."/>
            <person name="de Oliveira Mendes T.A."/>
            <person name="Urmenyi T.P."/>
            <person name="de Souza W."/>
            <person name="Schenkman S."/>
            <person name="de Vasconcelos A.T."/>
        </authorList>
    </citation>
    <scope>NUCLEOTIDE SEQUENCE [LARGE SCALE GENOMIC DNA]</scope>
</reference>
<dbReference type="OrthoDB" id="10261918at2759"/>
<keyword evidence="1" id="KW-0732">Signal</keyword>
<evidence type="ECO:0000256" key="1">
    <source>
        <dbReference type="SAM" id="SignalP"/>
    </source>
</evidence>
<dbReference type="PANTHER" id="PTHR13007:SF19">
    <property type="entry name" value="PRE-MRNA-SPLICING FACTOR 18"/>
    <property type="match status" value="1"/>
</dbReference>
<proteinExistence type="predicted"/>
<organism evidence="2 3">
    <name type="scientific">Strigomonas culicis</name>
    <dbReference type="NCBI Taxonomy" id="28005"/>
    <lineage>
        <taxon>Eukaryota</taxon>
        <taxon>Discoba</taxon>
        <taxon>Euglenozoa</taxon>
        <taxon>Kinetoplastea</taxon>
        <taxon>Metakinetoplastina</taxon>
        <taxon>Trypanosomatida</taxon>
        <taxon>Trypanosomatidae</taxon>
        <taxon>Strigomonadinae</taxon>
        <taxon>Strigomonas</taxon>
    </lineage>
</organism>
<dbReference type="GO" id="GO:0000350">
    <property type="term" value="P:generation of catalytic spliceosome for second transesterification step"/>
    <property type="evidence" value="ECO:0007669"/>
    <property type="project" value="TreeGrafter"/>
</dbReference>
<evidence type="ECO:0000313" key="2">
    <source>
        <dbReference type="EMBL" id="EPY15411.1"/>
    </source>
</evidence>
<dbReference type="Proteomes" id="UP000015354">
    <property type="component" value="Unassembled WGS sequence"/>
</dbReference>
<comment type="caution">
    <text evidence="2">The sequence shown here is derived from an EMBL/GenBank/DDBJ whole genome shotgun (WGS) entry which is preliminary data.</text>
</comment>